<sequence>MHHRGLQLELTPAACGPQGVASLRGPCPLSAYTRQKLSAAPFAGQYAVEAIERHGYHPGPAAELSALHGGPPGSWEYVIRKLPGP</sequence>
<evidence type="ECO:0000313" key="1">
    <source>
        <dbReference type="EMBL" id="MDH6222877.1"/>
    </source>
</evidence>
<name>A0ABT6M2U8_9ACTN</name>
<dbReference type="RefSeq" id="WP_280883457.1">
    <property type="nucleotide sequence ID" value="NZ_JARXVH010000048.1"/>
</dbReference>
<evidence type="ECO:0000313" key="2">
    <source>
        <dbReference type="Proteomes" id="UP001160499"/>
    </source>
</evidence>
<organism evidence="1 2">
    <name type="scientific">Streptomyces pseudovenezuelae</name>
    <dbReference type="NCBI Taxonomy" id="67350"/>
    <lineage>
        <taxon>Bacteria</taxon>
        <taxon>Bacillati</taxon>
        <taxon>Actinomycetota</taxon>
        <taxon>Actinomycetes</taxon>
        <taxon>Kitasatosporales</taxon>
        <taxon>Streptomycetaceae</taxon>
        <taxon>Streptomyces</taxon>
        <taxon>Streptomyces aurantiacus group</taxon>
    </lineage>
</organism>
<gene>
    <name evidence="1" type="ORF">M2283_010229</name>
</gene>
<keyword evidence="2" id="KW-1185">Reference proteome</keyword>
<reference evidence="1 2" key="1">
    <citation type="submission" date="2023-04" db="EMBL/GenBank/DDBJ databases">
        <title>Forest soil microbial communities from Buena Vista Peninsula, Colon Province, Panama.</title>
        <authorList>
            <person name="Bouskill N."/>
        </authorList>
    </citation>
    <scope>NUCLEOTIDE SEQUENCE [LARGE SCALE GENOMIC DNA]</scope>
    <source>
        <strain evidence="1 2">GGS1</strain>
    </source>
</reference>
<dbReference type="EMBL" id="JARXVH010000048">
    <property type="protein sequence ID" value="MDH6222877.1"/>
    <property type="molecule type" value="Genomic_DNA"/>
</dbReference>
<protein>
    <submittedName>
        <fullName evidence="1">Uncharacterized protein</fullName>
    </submittedName>
</protein>
<comment type="caution">
    <text evidence="1">The sequence shown here is derived from an EMBL/GenBank/DDBJ whole genome shotgun (WGS) entry which is preliminary data.</text>
</comment>
<accession>A0ABT6M2U8</accession>
<dbReference type="Proteomes" id="UP001160499">
    <property type="component" value="Unassembled WGS sequence"/>
</dbReference>
<proteinExistence type="predicted"/>